<sequence length="317" mass="36520">MPELGPGITPGARLTCLSFLSTDIQGILLSMTVIPLIRLGLEGTEDREVTPPPLTKEQIEGHVSALKSQVKDHNQRNKTDLNFEMEDTKVHDQVIVKGKEVVDEDLRKPFKEAQRTPLTRRIIEFAGPEYKMPANIKLYDATGWFERLPHDSINEWVNLREVFAARYFVRRSCFKEPHEITKIVRKANESLTTFKERWAVETAFIVDVPKVMKISSFMDAIKSAELAKRFSNKVPVTVNEMMERLDDFVRSEEAYANTELPKGEAGDSHRKASHSFSKRDNWSYRNTHPGDSRRSDYRNNYRGRDAYPATKARDYRA</sequence>
<keyword evidence="2" id="KW-0808">Transferase</keyword>
<keyword evidence="2" id="KW-0695">RNA-directed DNA polymerase</keyword>
<proteinExistence type="predicted"/>
<reference evidence="2" key="1">
    <citation type="journal article" date="2019" name="Sci. Rep.">
        <title>Draft genome of Tanacetum cinerariifolium, the natural source of mosquito coil.</title>
        <authorList>
            <person name="Yamashiro T."/>
            <person name="Shiraishi A."/>
            <person name="Satake H."/>
            <person name="Nakayama K."/>
        </authorList>
    </citation>
    <scope>NUCLEOTIDE SEQUENCE</scope>
</reference>
<dbReference type="GO" id="GO:0003964">
    <property type="term" value="F:RNA-directed DNA polymerase activity"/>
    <property type="evidence" value="ECO:0007669"/>
    <property type="project" value="UniProtKB-KW"/>
</dbReference>
<dbReference type="EMBL" id="BKCJ010010413">
    <property type="protein sequence ID" value="GEU91478.1"/>
    <property type="molecule type" value="Genomic_DNA"/>
</dbReference>
<keyword evidence="2" id="KW-0548">Nucleotidyltransferase</keyword>
<feature type="compositionally biased region" description="Basic and acidic residues" evidence="1">
    <location>
        <begin position="261"/>
        <end position="270"/>
    </location>
</feature>
<feature type="compositionally biased region" description="Basic and acidic residues" evidence="1">
    <location>
        <begin position="277"/>
        <end position="317"/>
    </location>
</feature>
<gene>
    <name evidence="2" type="ORF">Tci_063456</name>
</gene>
<name>A0A6L2NYZ0_TANCI</name>
<protein>
    <submittedName>
        <fullName evidence="2">Reverse transcriptase domain-containing protein</fullName>
    </submittedName>
</protein>
<organism evidence="2">
    <name type="scientific">Tanacetum cinerariifolium</name>
    <name type="common">Dalmatian daisy</name>
    <name type="synonym">Chrysanthemum cinerariifolium</name>
    <dbReference type="NCBI Taxonomy" id="118510"/>
    <lineage>
        <taxon>Eukaryota</taxon>
        <taxon>Viridiplantae</taxon>
        <taxon>Streptophyta</taxon>
        <taxon>Embryophyta</taxon>
        <taxon>Tracheophyta</taxon>
        <taxon>Spermatophyta</taxon>
        <taxon>Magnoliopsida</taxon>
        <taxon>eudicotyledons</taxon>
        <taxon>Gunneridae</taxon>
        <taxon>Pentapetalae</taxon>
        <taxon>asterids</taxon>
        <taxon>campanulids</taxon>
        <taxon>Asterales</taxon>
        <taxon>Asteraceae</taxon>
        <taxon>Asteroideae</taxon>
        <taxon>Anthemideae</taxon>
        <taxon>Anthemidinae</taxon>
        <taxon>Tanacetum</taxon>
    </lineage>
</organism>
<evidence type="ECO:0000313" key="2">
    <source>
        <dbReference type="EMBL" id="GEU91478.1"/>
    </source>
</evidence>
<evidence type="ECO:0000256" key="1">
    <source>
        <dbReference type="SAM" id="MobiDB-lite"/>
    </source>
</evidence>
<dbReference type="AlphaFoldDB" id="A0A6L2NYZ0"/>
<accession>A0A6L2NYZ0</accession>
<comment type="caution">
    <text evidence="2">The sequence shown here is derived from an EMBL/GenBank/DDBJ whole genome shotgun (WGS) entry which is preliminary data.</text>
</comment>
<feature type="region of interest" description="Disordered" evidence="1">
    <location>
        <begin position="259"/>
        <end position="317"/>
    </location>
</feature>